<feature type="domain" description="NADP-dependent oxidoreductase" evidence="3">
    <location>
        <begin position="861"/>
        <end position="1150"/>
    </location>
</feature>
<dbReference type="Pfam" id="PF00248">
    <property type="entry name" value="Aldo_ket_red"/>
    <property type="match status" value="6"/>
</dbReference>
<dbReference type="PANTHER" id="PTHR43625">
    <property type="entry name" value="AFLATOXIN B1 ALDEHYDE REDUCTASE"/>
    <property type="match status" value="1"/>
</dbReference>
<feature type="domain" description="NADP-dependent oxidoreductase" evidence="3">
    <location>
        <begin position="344"/>
        <end position="636"/>
    </location>
</feature>
<keyword evidence="5" id="KW-1185">Reference proteome</keyword>
<feature type="domain" description="NADP-dependent oxidoreductase" evidence="3">
    <location>
        <begin position="23"/>
        <end position="315"/>
    </location>
</feature>
<dbReference type="PANTHER" id="PTHR43625:SF65">
    <property type="entry name" value="NADP-DEPENDENT OXIDOREDUCTASE DOMAIN-CONTAINING PROTEIN"/>
    <property type="match status" value="1"/>
</dbReference>
<dbReference type="GO" id="GO:0005737">
    <property type="term" value="C:cytoplasm"/>
    <property type="evidence" value="ECO:0007669"/>
    <property type="project" value="TreeGrafter"/>
</dbReference>
<dbReference type="InterPro" id="IPR023210">
    <property type="entry name" value="NADP_OxRdtase_dom"/>
</dbReference>
<dbReference type="InterPro" id="IPR036812">
    <property type="entry name" value="NAD(P)_OxRdtase_dom_sf"/>
</dbReference>
<dbReference type="Gene3D" id="3.20.20.100">
    <property type="entry name" value="NADP-dependent oxidoreductase domain"/>
    <property type="match status" value="5"/>
</dbReference>
<sequence length="1626" mass="180990">MEEKPQIQIPRVKLGSQGLEISRLGFGCAGLSGVYNTPHSHEYGCSVIKEVFNRGITLFDTSDLYGDNHDNEIMVGKALKQLPRDKIQLATKFGVTVLGEGKYGAKGTPEYVRKCCEASLKRLDVGYIDLYYQHRVDLSVPIEDTMGELKKLVNEGKIKYIGLSEASVDTIRRAHAVHPITALQMEYSVWTREIEDEIIPLCRELGIGIVAYSPLGRGFFGGKGAVESLPTGSLLVYHPRFNDENLDRNKLLYIKFSNLAAKHACTTPQLALAWLLHQGIDIIPIPGTTKVRNLDNNIGSLAVKLTKDDLKEIHDAVPIGEVGGQREYDMFSQYVWKSANTPPKLGFGCAGLSGVYNTPHSHEYGCSVIKEVFNRGITLFDTSDLYGDNHDNEIMVGKALKQLPRDKIQLATKFGVTVLGEGKYGAKGTPEYVRKCCEASLKRLDVGYIDLYYQHRVDLSVPIEDTMGELKKLVNEGKIKYIGLSEASVDTIRRAHAVHPITALQMEYSVWTREIEDEIIPLCRELGIGIVAYSPLGRGFFGGKGAVESLPTGSLLVYHPRFNDENLDRNKLLYIKFSNLAAKHACTTPQLALAWLLHQGIDIIPIPGTTKVRNLDNNIGSLAVKLTKDDLKEIHDAVPIGEVGGQREYDMFSQYVWKSANTPPNQGLEVSRLGFGCGRLSGILNAPLSHEAGCSVIKETFQRGITFFDTADIYGDHHNEIMVGKALKQLGREKIQLATKFGFTKVEEGQFGVKGTPEYVRQCCEASLKYLDVDYIDLYYQHRVDISVPIEDTMGELKKLVVEGKIKYIGLSETSVDTIRRARAGQLKNLDNNIGSLVVKLTQEDLKEICDAVPINEVSRLGFGCGGLSGMLNAPLSHDAGCSVIKEAFQRGITFFDTADLYGDNHDNEIMVGKALKQLGREKIQLATKFGITKLEEGQFGVKGTPEYVRQCCEASLKYLDVDYIDLYYQHRVDTSVPIEETMEELKKLVEEGKIKYIGLSEPSVDTIRRAYAIHPITALQMEYSLWTRDIEDEIVPLCRELGIGMVAYSPLGHGFFAGKAIVESLPSESFLAIHPRFMGENLEKNKLLYARLANLAAKHACTPPQLALAWLLHQGDDIIPIPGTTKVKNLDNNIGSLAVKLTQEDLKEIGDAVPINEVGGERDLAILSKYNWKNANTPSNGKKRNGHWSLLPSIYRRIFFIEAPAPVLSKMEEEIQIPRVKLGSQGLEVSRLGYGCAGLSYNSPHSNEVGCSVIKEVFNRGITFFDTSDLYGNNHDNEIMVGKALKQLPREKVQVATKFGIIRLEDGKYGVKGTPDYVRESCEASLKRLDINYIDLYYQHRVDLSVPIEDTIGELKKLVEEGKIKYIGLSEASVDTIRRAHAIHPITALQMEYSLWTREIEDEIIPLCRYIENISKSECIFKPYSFIKLPPFWNRELGIGLVAYSPLGRGFFGGKAVVESLPTGSRLAMHPRFSGENLEKNKLLYARFATLAAKHACSPPQLALAWLLHQGDDIIPIPGTTNITNLDNNIGSLAVKLTQEDLKEICDAMPITEVAGERNTAALSKYAWEVANTPSNCMLHYHYPLWVVGTVTSFFYFYDSMLFVPSLSSLEFFSFAMHRGVLSNL</sequence>
<feature type="domain" description="NADP-dependent oxidoreductase" evidence="3">
    <location>
        <begin position="1233"/>
        <end position="1414"/>
    </location>
</feature>
<protein>
    <submittedName>
        <fullName evidence="4">Aldo-keto reductase 1</fullName>
    </submittedName>
</protein>
<name>A0AAW0IW05_QUESU</name>
<accession>A0AAW0IW05</accession>
<evidence type="ECO:0000313" key="5">
    <source>
        <dbReference type="Proteomes" id="UP000237347"/>
    </source>
</evidence>
<dbReference type="EMBL" id="PKMF04000822">
    <property type="protein sequence ID" value="KAK7818547.1"/>
    <property type="molecule type" value="Genomic_DNA"/>
</dbReference>
<dbReference type="CDD" id="cd19145">
    <property type="entry name" value="AKR_AKR13D1"/>
    <property type="match status" value="4"/>
</dbReference>
<dbReference type="SUPFAM" id="SSF51430">
    <property type="entry name" value="NAD(P)-linked oxidoreductase"/>
    <property type="match status" value="5"/>
</dbReference>
<dbReference type="Proteomes" id="UP000237347">
    <property type="component" value="Unassembled WGS sequence"/>
</dbReference>
<dbReference type="GO" id="GO:0016491">
    <property type="term" value="F:oxidoreductase activity"/>
    <property type="evidence" value="ECO:0007669"/>
    <property type="project" value="UniProtKB-KW"/>
</dbReference>
<evidence type="ECO:0000256" key="2">
    <source>
        <dbReference type="ARBA" id="ARBA00023002"/>
    </source>
</evidence>
<organism evidence="4 5">
    <name type="scientific">Quercus suber</name>
    <name type="common">Cork oak</name>
    <dbReference type="NCBI Taxonomy" id="58331"/>
    <lineage>
        <taxon>Eukaryota</taxon>
        <taxon>Viridiplantae</taxon>
        <taxon>Streptophyta</taxon>
        <taxon>Embryophyta</taxon>
        <taxon>Tracheophyta</taxon>
        <taxon>Spermatophyta</taxon>
        <taxon>Magnoliopsida</taxon>
        <taxon>eudicotyledons</taxon>
        <taxon>Gunneridae</taxon>
        <taxon>Pentapetalae</taxon>
        <taxon>rosids</taxon>
        <taxon>fabids</taxon>
        <taxon>Fagales</taxon>
        <taxon>Fagaceae</taxon>
        <taxon>Quercus</taxon>
    </lineage>
</organism>
<dbReference type="InterPro" id="IPR050791">
    <property type="entry name" value="Aldo-Keto_reductase"/>
</dbReference>
<keyword evidence="1" id="KW-0521">NADP</keyword>
<comment type="caution">
    <text evidence="4">The sequence shown here is derived from an EMBL/GenBank/DDBJ whole genome shotgun (WGS) entry which is preliminary data.</text>
</comment>
<gene>
    <name evidence="4" type="primary">AKR1_6</name>
    <name evidence="4" type="ORF">CFP56_041211</name>
</gene>
<keyword evidence="2" id="KW-0560">Oxidoreductase</keyword>
<reference evidence="4 5" key="1">
    <citation type="journal article" date="2018" name="Sci. Data">
        <title>The draft genome sequence of cork oak.</title>
        <authorList>
            <person name="Ramos A.M."/>
            <person name="Usie A."/>
            <person name="Barbosa P."/>
            <person name="Barros P.M."/>
            <person name="Capote T."/>
            <person name="Chaves I."/>
            <person name="Simoes F."/>
            <person name="Abreu I."/>
            <person name="Carrasquinho I."/>
            <person name="Faro C."/>
            <person name="Guimaraes J.B."/>
            <person name="Mendonca D."/>
            <person name="Nobrega F."/>
            <person name="Rodrigues L."/>
            <person name="Saibo N.J.M."/>
            <person name="Varela M.C."/>
            <person name="Egas C."/>
            <person name="Matos J."/>
            <person name="Miguel C.M."/>
            <person name="Oliveira M.M."/>
            <person name="Ricardo C.P."/>
            <person name="Goncalves S."/>
        </authorList>
    </citation>
    <scope>NUCLEOTIDE SEQUENCE [LARGE SCALE GENOMIC DNA]</scope>
    <source>
        <strain evidence="5">cv. HL8</strain>
    </source>
</reference>
<proteinExistence type="predicted"/>
<dbReference type="CDD" id="cd06660">
    <property type="entry name" value="AKR_SF"/>
    <property type="match status" value="1"/>
</dbReference>
<evidence type="ECO:0000313" key="4">
    <source>
        <dbReference type="EMBL" id="KAK7818547.1"/>
    </source>
</evidence>
<evidence type="ECO:0000259" key="3">
    <source>
        <dbReference type="Pfam" id="PF00248"/>
    </source>
</evidence>
<evidence type="ECO:0000256" key="1">
    <source>
        <dbReference type="ARBA" id="ARBA00022857"/>
    </source>
</evidence>
<feature type="domain" description="NADP-dependent oxidoreductase" evidence="3">
    <location>
        <begin position="673"/>
        <end position="855"/>
    </location>
</feature>
<feature type="domain" description="NADP-dependent oxidoreductase" evidence="3">
    <location>
        <begin position="1437"/>
        <end position="1546"/>
    </location>
</feature>